<accession>A0AAD5E1X2</accession>
<feature type="chain" id="PRO_5042110394" evidence="1">
    <location>
        <begin position="23"/>
        <end position="102"/>
    </location>
</feature>
<dbReference type="EMBL" id="JADXDR010000023">
    <property type="protein sequence ID" value="KAI7844859.1"/>
    <property type="molecule type" value="Genomic_DNA"/>
</dbReference>
<gene>
    <name evidence="2" type="ORF">COHA_001512</name>
</gene>
<keyword evidence="1" id="KW-0732">Signal</keyword>
<keyword evidence="3" id="KW-1185">Reference proteome</keyword>
<feature type="signal peptide" evidence="1">
    <location>
        <begin position="1"/>
        <end position="22"/>
    </location>
</feature>
<proteinExistence type="predicted"/>
<comment type="caution">
    <text evidence="2">The sequence shown here is derived from an EMBL/GenBank/DDBJ whole genome shotgun (WGS) entry which is preliminary data.</text>
</comment>
<sequence length="102" mass="10173">MKAARVLLAALALLLIVACASAEPSRKILDVASTAAEVASDASQVASDASKVAGDVSQAIKGIFWDATSELGGCLKGLPCGAPGALGCCDGWCCTDLLCLEC</sequence>
<dbReference type="AlphaFoldDB" id="A0AAD5E1X2"/>
<dbReference type="Proteomes" id="UP001205105">
    <property type="component" value="Unassembled WGS sequence"/>
</dbReference>
<evidence type="ECO:0000313" key="2">
    <source>
        <dbReference type="EMBL" id="KAI7844859.1"/>
    </source>
</evidence>
<protein>
    <submittedName>
        <fullName evidence="2">Uncharacterized protein</fullName>
    </submittedName>
</protein>
<name>A0AAD5E1X2_9CHLO</name>
<reference evidence="2" key="1">
    <citation type="submission" date="2020-11" db="EMBL/GenBank/DDBJ databases">
        <title>Chlorella ohadii genome sequencing and assembly.</title>
        <authorList>
            <person name="Murik O."/>
            <person name="Treves H."/>
            <person name="Kedem I."/>
            <person name="Shotland Y."/>
            <person name="Kaplan A."/>
        </authorList>
    </citation>
    <scope>NUCLEOTIDE SEQUENCE</scope>
    <source>
        <strain evidence="2">1</strain>
    </source>
</reference>
<organism evidence="2 3">
    <name type="scientific">Chlorella ohadii</name>
    <dbReference type="NCBI Taxonomy" id="2649997"/>
    <lineage>
        <taxon>Eukaryota</taxon>
        <taxon>Viridiplantae</taxon>
        <taxon>Chlorophyta</taxon>
        <taxon>core chlorophytes</taxon>
        <taxon>Trebouxiophyceae</taxon>
        <taxon>Chlorellales</taxon>
        <taxon>Chlorellaceae</taxon>
        <taxon>Chlorella clade</taxon>
        <taxon>Chlorella</taxon>
    </lineage>
</organism>
<dbReference type="PROSITE" id="PS51257">
    <property type="entry name" value="PROKAR_LIPOPROTEIN"/>
    <property type="match status" value="1"/>
</dbReference>
<evidence type="ECO:0000313" key="3">
    <source>
        <dbReference type="Proteomes" id="UP001205105"/>
    </source>
</evidence>
<evidence type="ECO:0000256" key="1">
    <source>
        <dbReference type="SAM" id="SignalP"/>
    </source>
</evidence>